<dbReference type="InterPro" id="IPR011004">
    <property type="entry name" value="Trimer_LpxA-like_sf"/>
</dbReference>
<protein>
    <submittedName>
        <fullName evidence="5">Maltose O-acetyltransferase</fullName>
    </submittedName>
</protein>
<dbReference type="InterPro" id="IPR051159">
    <property type="entry name" value="Hexapeptide_acetyltransf"/>
</dbReference>
<evidence type="ECO:0000256" key="1">
    <source>
        <dbReference type="ARBA" id="ARBA00007274"/>
    </source>
</evidence>
<comment type="similarity">
    <text evidence="1">Belongs to the transferase hexapeptide repeat family.</text>
</comment>
<dbReference type="PANTHER" id="PTHR23416">
    <property type="entry name" value="SIALIC ACID SYNTHASE-RELATED"/>
    <property type="match status" value="1"/>
</dbReference>
<dbReference type="CDD" id="cd04647">
    <property type="entry name" value="LbH_MAT_like"/>
    <property type="match status" value="1"/>
</dbReference>
<evidence type="ECO:0000313" key="6">
    <source>
        <dbReference type="Proteomes" id="UP000002297"/>
    </source>
</evidence>
<dbReference type="PROSITE" id="PS00101">
    <property type="entry name" value="HEXAPEP_TRANSFERASES"/>
    <property type="match status" value="1"/>
</dbReference>
<dbReference type="KEGG" id="cat:CA2559_09403"/>
<reference evidence="5 6" key="1">
    <citation type="journal article" date="2010" name="J. Bacteriol.">
        <title>The complete genome sequence of Croceibacter atlanticus HTCC2559T.</title>
        <authorList>
            <person name="Oh H.M."/>
            <person name="Kang I."/>
            <person name="Ferriera S."/>
            <person name="Giovannoni S.J."/>
            <person name="Cho J.C."/>
        </authorList>
    </citation>
    <scope>NUCLEOTIDE SEQUENCE [LARGE SCALE GENOMIC DNA]</scope>
    <source>
        <strain evidence="6">ATCC BAA-628 / HTCC2559 / KCTC 12090</strain>
    </source>
</reference>
<gene>
    <name evidence="5" type="ordered locus">CA2559_09403</name>
</gene>
<keyword evidence="3" id="KW-0677">Repeat</keyword>
<dbReference type="GeneID" id="89453625"/>
<dbReference type="Gene3D" id="2.160.10.10">
    <property type="entry name" value="Hexapeptide repeat proteins"/>
    <property type="match status" value="1"/>
</dbReference>
<dbReference type="SUPFAM" id="SSF51161">
    <property type="entry name" value="Trimeric LpxA-like enzymes"/>
    <property type="match status" value="1"/>
</dbReference>
<dbReference type="Proteomes" id="UP000002297">
    <property type="component" value="Chromosome"/>
</dbReference>
<dbReference type="AlphaFoldDB" id="A3U8V3"/>
<evidence type="ECO:0000256" key="2">
    <source>
        <dbReference type="ARBA" id="ARBA00022679"/>
    </source>
</evidence>
<dbReference type="GO" id="GO:0008374">
    <property type="term" value="F:O-acyltransferase activity"/>
    <property type="evidence" value="ECO:0007669"/>
    <property type="project" value="TreeGrafter"/>
</dbReference>
<keyword evidence="4" id="KW-0012">Acyltransferase</keyword>
<evidence type="ECO:0000256" key="3">
    <source>
        <dbReference type="ARBA" id="ARBA00022737"/>
    </source>
</evidence>
<keyword evidence="2 5" id="KW-0808">Transferase</keyword>
<name>A3U8V3_CROAH</name>
<dbReference type="EMBL" id="CP002046">
    <property type="protein sequence ID" value="EAP86239.1"/>
    <property type="molecule type" value="Genomic_DNA"/>
</dbReference>
<dbReference type="InterPro" id="IPR018357">
    <property type="entry name" value="Hexapep_transf_CS"/>
</dbReference>
<dbReference type="RefSeq" id="WP_013187624.1">
    <property type="nucleotide sequence ID" value="NC_014230.1"/>
</dbReference>
<dbReference type="eggNOG" id="COG0110">
    <property type="taxonomic scope" value="Bacteria"/>
</dbReference>
<proteinExistence type="inferred from homology"/>
<accession>A3U8V3</accession>
<dbReference type="Pfam" id="PF00132">
    <property type="entry name" value="Hexapep"/>
    <property type="match status" value="1"/>
</dbReference>
<evidence type="ECO:0000256" key="4">
    <source>
        <dbReference type="ARBA" id="ARBA00023315"/>
    </source>
</evidence>
<dbReference type="InterPro" id="IPR001451">
    <property type="entry name" value="Hexapep"/>
</dbReference>
<organism evidence="5 6">
    <name type="scientific">Croceibacter atlanticus (strain ATCC BAA-628 / JCM 21780 / CIP 108009 / IAM 15332 / KCTC 12090 / HTCC2559)</name>
    <dbReference type="NCBI Taxonomy" id="216432"/>
    <lineage>
        <taxon>Bacteria</taxon>
        <taxon>Pseudomonadati</taxon>
        <taxon>Bacteroidota</taxon>
        <taxon>Flavobacteriia</taxon>
        <taxon>Flavobacteriales</taxon>
        <taxon>Flavobacteriaceae</taxon>
        <taxon>Croceibacter</taxon>
    </lineage>
</organism>
<sequence length="188" mass="20376">MGLSNLLFVTLRRVKYTWLSSAKRVVGSPIKHQPLLLNGLGELKFGRANHFGVIRSPHYYTGYSYIEAREVTASVTIGHNFNANNNLSIVAEHASISIGDNVVCGYNVQIYDSNFHDLHSTNRMENKGTSSSVKIENNVFIGNNVVILKGVIIGENAVIGSNAVVTKNVPSNVIVAGNPAVQVNTVKV</sequence>
<dbReference type="OrthoDB" id="9801697at2"/>
<dbReference type="PANTHER" id="PTHR23416:SF23">
    <property type="entry name" value="ACETYLTRANSFERASE C18B11.09C-RELATED"/>
    <property type="match status" value="1"/>
</dbReference>
<dbReference type="STRING" id="216432.CA2559_09403"/>
<evidence type="ECO:0000313" key="5">
    <source>
        <dbReference type="EMBL" id="EAP86239.1"/>
    </source>
</evidence>
<dbReference type="HOGENOM" id="CLU_051638_7_1_10"/>
<keyword evidence="6" id="KW-1185">Reference proteome</keyword>